<dbReference type="Gene3D" id="2.20.25.350">
    <property type="match status" value="1"/>
</dbReference>
<dbReference type="GO" id="GO:0003743">
    <property type="term" value="F:translation initiation factor activity"/>
    <property type="evidence" value="ECO:0007669"/>
    <property type="project" value="UniProtKB-KW"/>
</dbReference>
<organism evidence="7">
    <name type="scientific">viral metagenome</name>
    <dbReference type="NCBI Taxonomy" id="1070528"/>
    <lineage>
        <taxon>unclassified sequences</taxon>
        <taxon>metagenomes</taxon>
        <taxon>organismal metagenomes</taxon>
    </lineage>
</organism>
<name>A0A6C0ATC9_9ZZZZ</name>
<dbReference type="SMART" id="SM00653">
    <property type="entry name" value="eIF2B_5"/>
    <property type="match status" value="1"/>
</dbReference>
<dbReference type="SUPFAM" id="SSF100966">
    <property type="entry name" value="Translation initiation factor 2 beta, aIF2beta, N-terminal domain"/>
    <property type="match status" value="1"/>
</dbReference>
<evidence type="ECO:0000256" key="3">
    <source>
        <dbReference type="ARBA" id="ARBA00022741"/>
    </source>
</evidence>
<keyword evidence="5" id="KW-0342">GTP-binding</keyword>
<sequence>MSEQWVNVDGSDAEGYRYTMPRVCAKHEGRGNGVKTRVTNLCDVATALGRTPRVLLRYLSIELGAQCALDAAAGGGTLNGTHTADALQTLVHAFARHFVLCARCALPETVLVVTKKGRVRCRCTACGHRGAVAEGHKLLAHIVKDAARARSAAAGASRRSAAASGGASN</sequence>
<comment type="similarity">
    <text evidence="1">Belongs to the eIF-2-beta/eIF-5 family.</text>
</comment>
<dbReference type="Gene3D" id="3.30.30.170">
    <property type="match status" value="1"/>
</dbReference>
<dbReference type="InterPro" id="IPR016189">
    <property type="entry name" value="Transl_init_fac_IF2/IF5_N"/>
</dbReference>
<evidence type="ECO:0000256" key="1">
    <source>
        <dbReference type="ARBA" id="ARBA00010397"/>
    </source>
</evidence>
<evidence type="ECO:0000313" key="7">
    <source>
        <dbReference type="EMBL" id="QHS83032.1"/>
    </source>
</evidence>
<dbReference type="InterPro" id="IPR045196">
    <property type="entry name" value="IF2/IF5"/>
</dbReference>
<proteinExistence type="inferred from homology"/>
<reference evidence="7" key="1">
    <citation type="journal article" date="2020" name="Nature">
        <title>Giant virus diversity and host interactions through global metagenomics.</title>
        <authorList>
            <person name="Schulz F."/>
            <person name="Roux S."/>
            <person name="Paez-Espino D."/>
            <person name="Jungbluth S."/>
            <person name="Walsh D.A."/>
            <person name="Denef V.J."/>
            <person name="McMahon K.D."/>
            <person name="Konstantinidis K.T."/>
            <person name="Eloe-Fadrosh E.A."/>
            <person name="Kyrpides N.C."/>
            <person name="Woyke T."/>
        </authorList>
    </citation>
    <scope>NUCLEOTIDE SEQUENCE</scope>
    <source>
        <strain evidence="7">GVMAG-S-1103017-74</strain>
    </source>
</reference>
<keyword evidence="3" id="KW-0547">Nucleotide-binding</keyword>
<dbReference type="GO" id="GO:0005092">
    <property type="term" value="F:GDP-dissociation inhibitor activity"/>
    <property type="evidence" value="ECO:0007669"/>
    <property type="project" value="TreeGrafter"/>
</dbReference>
<dbReference type="InterPro" id="IPR002735">
    <property type="entry name" value="Transl_init_fac_IF2/IF5_dom"/>
</dbReference>
<feature type="domain" description="Translation initiation factor IF2/IF5" evidence="6">
    <location>
        <begin position="15"/>
        <end position="129"/>
    </location>
</feature>
<keyword evidence="2" id="KW-0396">Initiation factor</keyword>
<dbReference type="SUPFAM" id="SSF75689">
    <property type="entry name" value="Zinc-binding domain of translation initiation factor 2 beta"/>
    <property type="match status" value="1"/>
</dbReference>
<dbReference type="PANTHER" id="PTHR23001:SF7">
    <property type="entry name" value="EUKARYOTIC TRANSLATION INITIATION FACTOR 5"/>
    <property type="match status" value="1"/>
</dbReference>
<keyword evidence="4" id="KW-0648">Protein biosynthesis</keyword>
<dbReference type="Pfam" id="PF01873">
    <property type="entry name" value="eIF-5_eIF-2B"/>
    <property type="match status" value="1"/>
</dbReference>
<dbReference type="GO" id="GO:0001732">
    <property type="term" value="P:formation of cytoplasmic translation initiation complex"/>
    <property type="evidence" value="ECO:0007669"/>
    <property type="project" value="TreeGrafter"/>
</dbReference>
<dbReference type="GO" id="GO:0071074">
    <property type="term" value="F:eukaryotic initiation factor eIF2 binding"/>
    <property type="evidence" value="ECO:0007669"/>
    <property type="project" value="TreeGrafter"/>
</dbReference>
<evidence type="ECO:0000259" key="6">
    <source>
        <dbReference type="SMART" id="SM00653"/>
    </source>
</evidence>
<dbReference type="GO" id="GO:0005525">
    <property type="term" value="F:GTP binding"/>
    <property type="evidence" value="ECO:0007669"/>
    <property type="project" value="UniProtKB-KW"/>
</dbReference>
<dbReference type="AlphaFoldDB" id="A0A6C0ATC9"/>
<evidence type="ECO:0000256" key="2">
    <source>
        <dbReference type="ARBA" id="ARBA00022540"/>
    </source>
</evidence>
<dbReference type="PANTHER" id="PTHR23001">
    <property type="entry name" value="EUKARYOTIC TRANSLATION INITIATION FACTOR"/>
    <property type="match status" value="1"/>
</dbReference>
<protein>
    <recommendedName>
        <fullName evidence="6">Translation initiation factor IF2/IF5 domain-containing protein</fullName>
    </recommendedName>
</protein>
<dbReference type="EMBL" id="MN740864">
    <property type="protein sequence ID" value="QHS83032.1"/>
    <property type="molecule type" value="Genomic_DNA"/>
</dbReference>
<evidence type="ECO:0000256" key="5">
    <source>
        <dbReference type="ARBA" id="ARBA00023134"/>
    </source>
</evidence>
<dbReference type="GO" id="GO:0005829">
    <property type="term" value="C:cytosol"/>
    <property type="evidence" value="ECO:0007669"/>
    <property type="project" value="TreeGrafter"/>
</dbReference>
<accession>A0A6C0ATC9</accession>
<dbReference type="InterPro" id="IPR016190">
    <property type="entry name" value="Transl_init_fac_IF2/IF5_Zn-bd"/>
</dbReference>
<evidence type="ECO:0000256" key="4">
    <source>
        <dbReference type="ARBA" id="ARBA00022917"/>
    </source>
</evidence>